<protein>
    <submittedName>
        <fullName evidence="2">AraC family transcriptional regulator</fullName>
    </submittedName>
</protein>
<gene>
    <name evidence="2" type="ORF">CD191_04500</name>
</gene>
<organism evidence="2 3">
    <name type="scientific">Paenibacillus odorifer</name>
    <dbReference type="NCBI Taxonomy" id="189426"/>
    <lineage>
        <taxon>Bacteria</taxon>
        <taxon>Bacillati</taxon>
        <taxon>Bacillota</taxon>
        <taxon>Bacilli</taxon>
        <taxon>Bacillales</taxon>
        <taxon>Paenibacillaceae</taxon>
        <taxon>Paenibacillus</taxon>
    </lineage>
</organism>
<dbReference type="Gene3D" id="3.20.80.10">
    <property type="entry name" value="Regulatory factor, effector binding domain"/>
    <property type="match status" value="1"/>
</dbReference>
<dbReference type="Pfam" id="PF06445">
    <property type="entry name" value="GyrI-like"/>
    <property type="match status" value="1"/>
</dbReference>
<evidence type="ECO:0000313" key="3">
    <source>
        <dbReference type="Proteomes" id="UP000249163"/>
    </source>
</evidence>
<accession>A0AAD0P1Q7</accession>
<evidence type="ECO:0000313" key="2">
    <source>
        <dbReference type="EMBL" id="AWV31933.1"/>
    </source>
</evidence>
<dbReference type="AlphaFoldDB" id="A0AAD0P1Q7"/>
<dbReference type="InterPro" id="IPR029442">
    <property type="entry name" value="GyrI-like"/>
</dbReference>
<dbReference type="EMBL" id="CP021965">
    <property type="protein sequence ID" value="AWV31933.1"/>
    <property type="molecule type" value="Genomic_DNA"/>
</dbReference>
<proteinExistence type="predicted"/>
<dbReference type="Proteomes" id="UP000249163">
    <property type="component" value="Chromosome"/>
</dbReference>
<dbReference type="RefSeq" id="WP_111502680.1">
    <property type="nucleotide sequence ID" value="NZ_CP021965.1"/>
</dbReference>
<reference evidence="2 3" key="1">
    <citation type="submission" date="2017-06" db="EMBL/GenBank/DDBJ databases">
        <title>Complete genome sequence of Paenibacillus odorifer CBA7130.</title>
        <authorList>
            <person name="Nam Y.-D."/>
            <person name="Kang J."/>
            <person name="Chung W.-H."/>
        </authorList>
    </citation>
    <scope>NUCLEOTIDE SEQUENCE [LARGE SCALE GENOMIC DNA]</scope>
    <source>
        <strain evidence="2 3">CBA7130</strain>
    </source>
</reference>
<dbReference type="SMART" id="SM00871">
    <property type="entry name" value="AraC_E_bind"/>
    <property type="match status" value="1"/>
</dbReference>
<feature type="domain" description="AraC effector-binding" evidence="1">
    <location>
        <begin position="1"/>
        <end position="190"/>
    </location>
</feature>
<dbReference type="SUPFAM" id="SSF55136">
    <property type="entry name" value="Probable bacterial effector-binding domain"/>
    <property type="match status" value="1"/>
</dbReference>
<evidence type="ECO:0000259" key="1">
    <source>
        <dbReference type="SMART" id="SM00871"/>
    </source>
</evidence>
<dbReference type="InterPro" id="IPR010499">
    <property type="entry name" value="AraC_E-bd"/>
</dbReference>
<dbReference type="InterPro" id="IPR011256">
    <property type="entry name" value="Reg_factor_effector_dom_sf"/>
</dbReference>
<dbReference type="InterPro" id="IPR053182">
    <property type="entry name" value="YobU-like_regulator"/>
</dbReference>
<dbReference type="PANTHER" id="PTHR36444">
    <property type="entry name" value="TRANSCRIPTIONAL REGULATOR PROTEIN YOBU-RELATED"/>
    <property type="match status" value="1"/>
</dbReference>
<name>A0AAD0P1Q7_9BACL</name>
<dbReference type="PANTHER" id="PTHR36444:SF2">
    <property type="entry name" value="TRANSCRIPTIONAL REGULATOR PROTEIN YOBU-RELATED"/>
    <property type="match status" value="1"/>
</dbReference>
<sequence>MNTYFVEKAKMTLAGVSIRTTNEAEMGPDGGLPQLWETYFQSNIAGQIATVNPEYIYALYTDYESDASGAYTVVIGHEVAEEGHLEGSQLEVGELEESGLVENELEENELEESQLVETQFTYAAVPESKYMVFKTKKGPVFEVVAQAWGEIWAYFKESGEVRTYTGDFEIYDSQNFDPADTQVEIYIAIE</sequence>